<feature type="domain" description="HTH tetR-type" evidence="3">
    <location>
        <begin position="7"/>
        <end position="67"/>
    </location>
</feature>
<dbReference type="OrthoDB" id="6430772at2"/>
<dbReference type="RefSeq" id="WP_089681607.1">
    <property type="nucleotide sequence ID" value="NZ_FNFO01000003.1"/>
</dbReference>
<sequence>MEQNSSGGKRDDILRATLRLIKSHGFHGTPMSLIAQEAQVGAGTIYRYFKSKEDLIQQLYREIRLAADKAMLENYQAEVPVRERFMRVWKNLAKYFILNPDHLGFLDQFDLSPFPYQPDEEHQQLLQEIDQFLDYAREQQFMKDLSNTCLYALIFAPLRALCRLHHTGEMELSEDLMQLNAAACWDAVRR</sequence>
<dbReference type="PANTHER" id="PTHR30055:SF207">
    <property type="entry name" value="HTH-TYPE TRANSCRIPTIONAL REPRESSOR FATR"/>
    <property type="match status" value="1"/>
</dbReference>
<organism evidence="4 5">
    <name type="scientific">Catalinimonas alkaloidigena</name>
    <dbReference type="NCBI Taxonomy" id="1075417"/>
    <lineage>
        <taxon>Bacteria</taxon>
        <taxon>Pseudomonadati</taxon>
        <taxon>Bacteroidota</taxon>
        <taxon>Cytophagia</taxon>
        <taxon>Cytophagales</taxon>
        <taxon>Catalimonadaceae</taxon>
        <taxon>Catalinimonas</taxon>
    </lineage>
</organism>
<dbReference type="PRINTS" id="PR00455">
    <property type="entry name" value="HTHTETR"/>
</dbReference>
<accession>A0A1G9EXM5</accession>
<feature type="DNA-binding region" description="H-T-H motif" evidence="2">
    <location>
        <begin position="30"/>
        <end position="49"/>
    </location>
</feature>
<protein>
    <submittedName>
        <fullName evidence="4">DNA-binding transcriptional regulator, AcrR family</fullName>
    </submittedName>
</protein>
<dbReference type="GO" id="GO:0000976">
    <property type="term" value="F:transcription cis-regulatory region binding"/>
    <property type="evidence" value="ECO:0007669"/>
    <property type="project" value="TreeGrafter"/>
</dbReference>
<evidence type="ECO:0000256" key="2">
    <source>
        <dbReference type="PROSITE-ProRule" id="PRU00335"/>
    </source>
</evidence>
<dbReference type="EMBL" id="FNFO01000003">
    <property type="protein sequence ID" value="SDK80840.1"/>
    <property type="molecule type" value="Genomic_DNA"/>
</dbReference>
<dbReference type="Gene3D" id="1.10.357.10">
    <property type="entry name" value="Tetracycline Repressor, domain 2"/>
    <property type="match status" value="1"/>
</dbReference>
<gene>
    <name evidence="4" type="ORF">SAMN05421823_103614</name>
</gene>
<dbReference type="Pfam" id="PF22604">
    <property type="entry name" value="TetR_HI_0893_C"/>
    <property type="match status" value="1"/>
</dbReference>
<dbReference type="InterPro" id="IPR050109">
    <property type="entry name" value="HTH-type_TetR-like_transc_reg"/>
</dbReference>
<reference evidence="4 5" key="1">
    <citation type="submission" date="2016-10" db="EMBL/GenBank/DDBJ databases">
        <authorList>
            <person name="de Groot N.N."/>
        </authorList>
    </citation>
    <scope>NUCLEOTIDE SEQUENCE [LARGE SCALE GENOMIC DNA]</scope>
    <source>
        <strain evidence="4 5">DSM 25186</strain>
    </source>
</reference>
<keyword evidence="5" id="KW-1185">Reference proteome</keyword>
<dbReference type="Pfam" id="PF00440">
    <property type="entry name" value="TetR_N"/>
    <property type="match status" value="1"/>
</dbReference>
<evidence type="ECO:0000313" key="5">
    <source>
        <dbReference type="Proteomes" id="UP000198510"/>
    </source>
</evidence>
<dbReference type="GO" id="GO:0003700">
    <property type="term" value="F:DNA-binding transcription factor activity"/>
    <property type="evidence" value="ECO:0007669"/>
    <property type="project" value="TreeGrafter"/>
</dbReference>
<evidence type="ECO:0000256" key="1">
    <source>
        <dbReference type="ARBA" id="ARBA00023125"/>
    </source>
</evidence>
<dbReference type="Proteomes" id="UP000198510">
    <property type="component" value="Unassembled WGS sequence"/>
</dbReference>
<dbReference type="AlphaFoldDB" id="A0A1G9EXM5"/>
<dbReference type="InterPro" id="IPR001647">
    <property type="entry name" value="HTH_TetR"/>
</dbReference>
<evidence type="ECO:0000313" key="4">
    <source>
        <dbReference type="EMBL" id="SDK80840.1"/>
    </source>
</evidence>
<evidence type="ECO:0000259" key="3">
    <source>
        <dbReference type="PROSITE" id="PS50977"/>
    </source>
</evidence>
<dbReference type="STRING" id="1075417.SAMN05421823_103614"/>
<dbReference type="SUPFAM" id="SSF46689">
    <property type="entry name" value="Homeodomain-like"/>
    <property type="match status" value="1"/>
</dbReference>
<dbReference type="PROSITE" id="PS50977">
    <property type="entry name" value="HTH_TETR_2"/>
    <property type="match status" value="1"/>
</dbReference>
<dbReference type="InterPro" id="IPR009057">
    <property type="entry name" value="Homeodomain-like_sf"/>
</dbReference>
<dbReference type="InterPro" id="IPR054422">
    <property type="entry name" value="TetR-like_HI_0893_C"/>
</dbReference>
<name>A0A1G9EXM5_9BACT</name>
<keyword evidence="1 2" id="KW-0238">DNA-binding</keyword>
<proteinExistence type="predicted"/>
<dbReference type="PANTHER" id="PTHR30055">
    <property type="entry name" value="HTH-TYPE TRANSCRIPTIONAL REGULATOR RUTR"/>
    <property type="match status" value="1"/>
</dbReference>